<evidence type="ECO:0000313" key="2">
    <source>
        <dbReference type="EMBL" id="CAJ0599160.1"/>
    </source>
</evidence>
<organism evidence="2 3">
    <name type="scientific">Cylicocyclus nassatus</name>
    <name type="common">Nematode worm</name>
    <dbReference type="NCBI Taxonomy" id="53992"/>
    <lineage>
        <taxon>Eukaryota</taxon>
        <taxon>Metazoa</taxon>
        <taxon>Ecdysozoa</taxon>
        <taxon>Nematoda</taxon>
        <taxon>Chromadorea</taxon>
        <taxon>Rhabditida</taxon>
        <taxon>Rhabditina</taxon>
        <taxon>Rhabditomorpha</taxon>
        <taxon>Strongyloidea</taxon>
        <taxon>Strongylidae</taxon>
        <taxon>Cylicocyclus</taxon>
    </lineage>
</organism>
<protein>
    <submittedName>
        <fullName evidence="2">Uncharacterized protein</fullName>
    </submittedName>
</protein>
<feature type="region of interest" description="Disordered" evidence="1">
    <location>
        <begin position="1"/>
        <end position="61"/>
    </location>
</feature>
<feature type="compositionally biased region" description="Polar residues" evidence="1">
    <location>
        <begin position="22"/>
        <end position="35"/>
    </location>
</feature>
<dbReference type="Proteomes" id="UP001176961">
    <property type="component" value="Unassembled WGS sequence"/>
</dbReference>
<proteinExistence type="predicted"/>
<feature type="compositionally biased region" description="Polar residues" evidence="1">
    <location>
        <begin position="44"/>
        <end position="61"/>
    </location>
</feature>
<accession>A0AA36GVY2</accession>
<dbReference type="AlphaFoldDB" id="A0AA36GVY2"/>
<name>A0AA36GVY2_CYLNA</name>
<sequence length="61" mass="6360">MVSQRRTAKKAKEAGAGIIVDSTASSSDILSQSLPQAEGEGLEGTTSRCNATTSFTEQLRS</sequence>
<evidence type="ECO:0000256" key="1">
    <source>
        <dbReference type="SAM" id="MobiDB-lite"/>
    </source>
</evidence>
<dbReference type="EMBL" id="CATQJL010000223">
    <property type="protein sequence ID" value="CAJ0599160.1"/>
    <property type="molecule type" value="Genomic_DNA"/>
</dbReference>
<gene>
    <name evidence="2" type="ORF">CYNAS_LOCUS11143</name>
</gene>
<reference evidence="2" key="1">
    <citation type="submission" date="2023-07" db="EMBL/GenBank/DDBJ databases">
        <authorList>
            <consortium name="CYATHOMIX"/>
        </authorList>
    </citation>
    <scope>NUCLEOTIDE SEQUENCE</scope>
    <source>
        <strain evidence="2">N/A</strain>
    </source>
</reference>
<evidence type="ECO:0000313" key="3">
    <source>
        <dbReference type="Proteomes" id="UP001176961"/>
    </source>
</evidence>
<comment type="caution">
    <text evidence="2">The sequence shown here is derived from an EMBL/GenBank/DDBJ whole genome shotgun (WGS) entry which is preliminary data.</text>
</comment>
<keyword evidence="3" id="KW-1185">Reference proteome</keyword>